<proteinExistence type="predicted"/>
<protein>
    <submittedName>
        <fullName evidence="1">Uncharacterized protein</fullName>
    </submittedName>
</protein>
<organism evidence="1 2">
    <name type="scientific">Cavenderia fasciculata</name>
    <name type="common">Slime mold</name>
    <name type="synonym">Dictyostelium fasciculatum</name>
    <dbReference type="NCBI Taxonomy" id="261658"/>
    <lineage>
        <taxon>Eukaryota</taxon>
        <taxon>Amoebozoa</taxon>
        <taxon>Evosea</taxon>
        <taxon>Eumycetozoa</taxon>
        <taxon>Dictyostelia</taxon>
        <taxon>Acytosteliales</taxon>
        <taxon>Cavenderiaceae</taxon>
        <taxon>Cavenderia</taxon>
    </lineage>
</organism>
<evidence type="ECO:0000313" key="2">
    <source>
        <dbReference type="Proteomes" id="UP000007797"/>
    </source>
</evidence>
<sequence>MNNNNNNIDNQQQQQITLPTTITRIIIDLLLCCGREDGTSKWLIEDSLNLSRVSKRWLKITSSVFVQYYTLRLQSNGVDSNINYIKRLQQNIQSPFCLLYHQALTKVELVFGYDYTQIAYILHIQKLDLPNRITQLKHASQFSDLKVQIEFEHLQPTGIPIKPKPRQSYEIKYSINRDRQLLKGFQNLDILSIDSSTRVIIDKQSAIYNQLVQLFTNREVFGQITTLELFTYDEIDVDVLIPIVQQGGNQLTTLFLDGPYNQKVCQVLLPLAMNLSTLAYRDGLDDKLGEYNQTTNNINLNNNDNKEENYFLKLIENNNNSLERLYLVTTDINILNNIFISGGGLIFNNLKFLQIPSCHLPFMSWSYFKVSLPLLEVIKIKDGIKQNRRDDIIPINVHTFPPIIYHPSLLGLKLKCSMIPNDLLRIDPLKYIPFTTLKSLTLKLNGLGSTIPYLDRFEQLETLVISISEENGTSPEFQLLCQDISKIKSLVSLDLLSLNQFDGENLQDPNLKINGY</sequence>
<dbReference type="RefSeq" id="XP_004362238.1">
    <property type="nucleotide sequence ID" value="XM_004362181.1"/>
</dbReference>
<dbReference type="STRING" id="1054147.F4PJA1"/>
<dbReference type="EMBL" id="GL883007">
    <property type="protein sequence ID" value="EGG24387.1"/>
    <property type="molecule type" value="Genomic_DNA"/>
</dbReference>
<dbReference type="GeneID" id="14876555"/>
<dbReference type="Proteomes" id="UP000007797">
    <property type="component" value="Unassembled WGS sequence"/>
</dbReference>
<accession>F4PJA1</accession>
<dbReference type="AlphaFoldDB" id="F4PJA1"/>
<evidence type="ECO:0000313" key="1">
    <source>
        <dbReference type="EMBL" id="EGG24387.1"/>
    </source>
</evidence>
<gene>
    <name evidence="1" type="ORF">DFA_06537</name>
</gene>
<reference evidence="2" key="1">
    <citation type="journal article" date="2011" name="Genome Res.">
        <title>Phylogeny-wide analysis of social amoeba genomes highlights ancient origins for complex intercellular communication.</title>
        <authorList>
            <person name="Heidel A.J."/>
            <person name="Lawal H.M."/>
            <person name="Felder M."/>
            <person name="Schilde C."/>
            <person name="Helps N.R."/>
            <person name="Tunggal B."/>
            <person name="Rivero F."/>
            <person name="John U."/>
            <person name="Schleicher M."/>
            <person name="Eichinger L."/>
            <person name="Platzer M."/>
            <person name="Noegel A.A."/>
            <person name="Schaap P."/>
            <person name="Gloeckner G."/>
        </authorList>
    </citation>
    <scope>NUCLEOTIDE SEQUENCE [LARGE SCALE GENOMIC DNA]</scope>
    <source>
        <strain evidence="2">SH3</strain>
    </source>
</reference>
<dbReference type="KEGG" id="dfa:DFA_06537"/>
<name>F4PJA1_CACFS</name>
<keyword evidence="2" id="KW-1185">Reference proteome</keyword>